<dbReference type="GO" id="GO:0015078">
    <property type="term" value="F:proton transmembrane transporter activity"/>
    <property type="evidence" value="ECO:0007669"/>
    <property type="project" value="InterPro"/>
</dbReference>
<name>A0A6A4VR33_AMPAM</name>
<keyword evidence="3" id="KW-0813">Transport</keyword>
<evidence type="ECO:0000256" key="9">
    <source>
        <dbReference type="ARBA" id="ARBA00023136"/>
    </source>
</evidence>
<evidence type="ECO:0000256" key="2">
    <source>
        <dbReference type="ARBA" id="ARBA00007346"/>
    </source>
</evidence>
<evidence type="ECO:0000256" key="5">
    <source>
        <dbReference type="ARBA" id="ARBA00022781"/>
    </source>
</evidence>
<keyword evidence="5" id="KW-0375">Hydrogen ion transport</keyword>
<keyword evidence="9" id="KW-0472">Membrane</keyword>
<comment type="caution">
    <text evidence="10">The sequence shown here is derived from an EMBL/GenBank/DDBJ whole genome shotgun (WGS) entry which is preliminary data.</text>
</comment>
<evidence type="ECO:0000256" key="7">
    <source>
        <dbReference type="ARBA" id="ARBA00023065"/>
    </source>
</evidence>
<dbReference type="EMBL" id="VIIS01001545">
    <property type="protein sequence ID" value="KAF0296665.1"/>
    <property type="molecule type" value="Genomic_DNA"/>
</dbReference>
<dbReference type="GO" id="GO:0005743">
    <property type="term" value="C:mitochondrial inner membrane"/>
    <property type="evidence" value="ECO:0007669"/>
    <property type="project" value="UniProtKB-SubCell"/>
</dbReference>
<dbReference type="GO" id="GO:0045259">
    <property type="term" value="C:proton-transporting ATP synthase complex"/>
    <property type="evidence" value="ECO:0007669"/>
    <property type="project" value="UniProtKB-KW"/>
</dbReference>
<dbReference type="GO" id="GO:0015986">
    <property type="term" value="P:proton motive force-driven ATP synthesis"/>
    <property type="evidence" value="ECO:0007669"/>
    <property type="project" value="InterPro"/>
</dbReference>
<keyword evidence="11" id="KW-1185">Reference proteome</keyword>
<keyword evidence="8" id="KW-0496">Mitochondrion</keyword>
<dbReference type="FunFam" id="1.10.246.110:FF:000001">
    <property type="entry name" value="ATP synthase-coupling factor 6, mitochondrial"/>
    <property type="match status" value="1"/>
</dbReference>
<keyword evidence="4" id="KW-0138">CF(0)</keyword>
<protein>
    <submittedName>
        <fullName evidence="10">ATP synthase-coupling factor 6, mitochondrial</fullName>
    </submittedName>
</protein>
<dbReference type="OrthoDB" id="8902296at2759"/>
<gene>
    <name evidence="10" type="primary">ATPsynCf6</name>
    <name evidence="10" type="ORF">FJT64_005893</name>
</gene>
<evidence type="ECO:0000256" key="1">
    <source>
        <dbReference type="ARBA" id="ARBA00004273"/>
    </source>
</evidence>
<proteinExistence type="inferred from homology"/>
<keyword evidence="7" id="KW-0406">Ion transport</keyword>
<evidence type="ECO:0000256" key="4">
    <source>
        <dbReference type="ARBA" id="ARBA00022547"/>
    </source>
</evidence>
<dbReference type="InterPro" id="IPR008387">
    <property type="entry name" value="ATP_synth_f6_mt"/>
</dbReference>
<comment type="similarity">
    <text evidence="2">Belongs to the eukaryotic ATPase subunit F6 family.</text>
</comment>
<evidence type="ECO:0000256" key="3">
    <source>
        <dbReference type="ARBA" id="ARBA00022448"/>
    </source>
</evidence>
<dbReference type="Proteomes" id="UP000440578">
    <property type="component" value="Unassembled WGS sequence"/>
</dbReference>
<dbReference type="Pfam" id="PF05511">
    <property type="entry name" value="ATP-synt_F6"/>
    <property type="match status" value="1"/>
</dbReference>
<dbReference type="InterPro" id="IPR036204">
    <property type="entry name" value="ATP_synth_f6_sf_mt"/>
</dbReference>
<evidence type="ECO:0000313" key="10">
    <source>
        <dbReference type="EMBL" id="KAF0296665.1"/>
    </source>
</evidence>
<evidence type="ECO:0000256" key="6">
    <source>
        <dbReference type="ARBA" id="ARBA00022792"/>
    </source>
</evidence>
<comment type="subcellular location">
    <subcellularLocation>
        <location evidence="1">Mitochondrion inner membrane</location>
    </subcellularLocation>
</comment>
<dbReference type="PANTHER" id="PTHR12441">
    <property type="entry name" value="ATP SYNTHASE COUPLING FACTOR 6, MITOCHONDRIAL"/>
    <property type="match status" value="1"/>
</dbReference>
<accession>A0A6A4VR33</accession>
<keyword evidence="6" id="KW-0999">Mitochondrion inner membrane</keyword>
<dbReference type="PANTHER" id="PTHR12441:SF10">
    <property type="entry name" value="ATP SYNTHASE-COUPLING FACTOR 6, MITOCHONDRIAL"/>
    <property type="match status" value="1"/>
</dbReference>
<dbReference type="AlphaFoldDB" id="A0A6A4VR33"/>
<dbReference type="Gene3D" id="1.10.246.110">
    <property type="entry name" value="Mitochondrial ATP synthase-coupling factor 6"/>
    <property type="match status" value="1"/>
</dbReference>
<dbReference type="SUPFAM" id="SSF111357">
    <property type="entry name" value="Mitochondrial ATP synthase coupling factor 6"/>
    <property type="match status" value="1"/>
</dbReference>
<sequence>MSQLARPLRQALASVRLGRQINTAAALQSNDPIQKLFVDKLRQYGEKSKSAKDGLVDPTPQLQAEMKNELERIARVYGIKAGDDVTKFPQFNFPEPTIDPISAKQ</sequence>
<reference evidence="10 11" key="1">
    <citation type="submission" date="2019-07" db="EMBL/GenBank/DDBJ databases">
        <title>Draft genome assembly of a fouling barnacle, Amphibalanus amphitrite (Darwin, 1854): The first reference genome for Thecostraca.</title>
        <authorList>
            <person name="Kim W."/>
        </authorList>
    </citation>
    <scope>NUCLEOTIDE SEQUENCE [LARGE SCALE GENOMIC DNA]</scope>
    <source>
        <strain evidence="10">SNU_AA5</strain>
        <tissue evidence="10">Soma without cirri and trophi</tissue>
    </source>
</reference>
<evidence type="ECO:0000256" key="8">
    <source>
        <dbReference type="ARBA" id="ARBA00023128"/>
    </source>
</evidence>
<evidence type="ECO:0000313" key="11">
    <source>
        <dbReference type="Proteomes" id="UP000440578"/>
    </source>
</evidence>
<organism evidence="10 11">
    <name type="scientific">Amphibalanus amphitrite</name>
    <name type="common">Striped barnacle</name>
    <name type="synonym">Balanus amphitrite</name>
    <dbReference type="NCBI Taxonomy" id="1232801"/>
    <lineage>
        <taxon>Eukaryota</taxon>
        <taxon>Metazoa</taxon>
        <taxon>Ecdysozoa</taxon>
        <taxon>Arthropoda</taxon>
        <taxon>Crustacea</taxon>
        <taxon>Multicrustacea</taxon>
        <taxon>Cirripedia</taxon>
        <taxon>Thoracica</taxon>
        <taxon>Thoracicalcarea</taxon>
        <taxon>Balanomorpha</taxon>
        <taxon>Balanoidea</taxon>
        <taxon>Balanidae</taxon>
        <taxon>Amphibalaninae</taxon>
        <taxon>Amphibalanus</taxon>
    </lineage>
</organism>